<evidence type="ECO:0000256" key="4">
    <source>
        <dbReference type="SAM" id="MobiDB-lite"/>
    </source>
</evidence>
<evidence type="ECO:0000256" key="2">
    <source>
        <dbReference type="PROSITE-ProRule" id="PRU00285"/>
    </source>
</evidence>
<dbReference type="OrthoDB" id="1431247at2759"/>
<evidence type="ECO:0000256" key="3">
    <source>
        <dbReference type="RuleBase" id="RU003616"/>
    </source>
</evidence>
<organism evidence="6 7">
    <name type="scientific">Penicillium angulare</name>
    <dbReference type="NCBI Taxonomy" id="116970"/>
    <lineage>
        <taxon>Eukaryota</taxon>
        <taxon>Fungi</taxon>
        <taxon>Dikarya</taxon>
        <taxon>Ascomycota</taxon>
        <taxon>Pezizomycotina</taxon>
        <taxon>Eurotiomycetes</taxon>
        <taxon>Eurotiomycetidae</taxon>
        <taxon>Eurotiales</taxon>
        <taxon>Aspergillaceae</taxon>
        <taxon>Penicillium</taxon>
    </lineage>
</organism>
<dbReference type="Gene3D" id="2.60.40.790">
    <property type="match status" value="1"/>
</dbReference>
<dbReference type="Pfam" id="PF00011">
    <property type="entry name" value="HSP20"/>
    <property type="match status" value="1"/>
</dbReference>
<comment type="caution">
    <text evidence="6">The sequence shown here is derived from an EMBL/GenBank/DDBJ whole genome shotgun (WGS) entry which is preliminary data.</text>
</comment>
<dbReference type="AlphaFoldDB" id="A0A9W9EKA9"/>
<name>A0A9W9EKA9_9EURO</name>
<dbReference type="SUPFAM" id="SSF49764">
    <property type="entry name" value="HSP20-like chaperones"/>
    <property type="match status" value="1"/>
</dbReference>
<gene>
    <name evidence="6" type="ORF">N7456_012712</name>
</gene>
<feature type="compositionally biased region" description="Low complexity" evidence="4">
    <location>
        <begin position="108"/>
        <end position="123"/>
    </location>
</feature>
<evidence type="ECO:0000313" key="7">
    <source>
        <dbReference type="Proteomes" id="UP001149165"/>
    </source>
</evidence>
<dbReference type="Proteomes" id="UP001149165">
    <property type="component" value="Unassembled WGS sequence"/>
</dbReference>
<dbReference type="InterPro" id="IPR031107">
    <property type="entry name" value="Small_HSP"/>
</dbReference>
<dbReference type="InterPro" id="IPR002068">
    <property type="entry name" value="A-crystallin/Hsp20_dom"/>
</dbReference>
<proteinExistence type="inferred from homology"/>
<keyword evidence="7" id="KW-1185">Reference proteome</keyword>
<dbReference type="InterPro" id="IPR008978">
    <property type="entry name" value="HSP20-like_chaperone"/>
</dbReference>
<reference evidence="6" key="1">
    <citation type="submission" date="2022-11" db="EMBL/GenBank/DDBJ databases">
        <authorList>
            <person name="Petersen C."/>
        </authorList>
    </citation>
    <scope>NUCLEOTIDE SEQUENCE</scope>
    <source>
        <strain evidence="6">IBT 30069</strain>
    </source>
</reference>
<evidence type="ECO:0000313" key="6">
    <source>
        <dbReference type="EMBL" id="KAJ5083285.1"/>
    </source>
</evidence>
<dbReference type="EMBL" id="JAPQKH010000008">
    <property type="protein sequence ID" value="KAJ5083285.1"/>
    <property type="molecule type" value="Genomic_DNA"/>
</dbReference>
<protein>
    <recommendedName>
        <fullName evidence="5">SHSP domain-containing protein</fullName>
    </recommendedName>
</protein>
<reference evidence="6" key="2">
    <citation type="journal article" date="2023" name="IMA Fungus">
        <title>Comparative genomic study of the Penicillium genus elucidates a diverse pangenome and 15 lateral gene transfer events.</title>
        <authorList>
            <person name="Petersen C."/>
            <person name="Sorensen T."/>
            <person name="Nielsen M.R."/>
            <person name="Sondergaard T.E."/>
            <person name="Sorensen J.L."/>
            <person name="Fitzpatrick D.A."/>
            <person name="Frisvad J.C."/>
            <person name="Nielsen K.L."/>
        </authorList>
    </citation>
    <scope>NUCLEOTIDE SEQUENCE</scope>
    <source>
        <strain evidence="6">IBT 30069</strain>
    </source>
</reference>
<evidence type="ECO:0000259" key="5">
    <source>
        <dbReference type="PROSITE" id="PS01031"/>
    </source>
</evidence>
<accession>A0A9W9EKA9</accession>
<comment type="similarity">
    <text evidence="2 3">Belongs to the small heat shock protein (HSP20) family.</text>
</comment>
<sequence>MTFLSTADLVPLFQLFDNCDDKAPHRTRSTQSRTVNFAPAFDVCEAGDHYYLDGELPGVNQDNIDIEFRDSYTLVVKGHTVRNYPTTESPHESSPRSRQPTVEDENDSASNDSDSESTASASSRKSTPVAESQYRYWASERSIGEFQRTFSFSSRVDQDAVRASLNNGILSIVIPKEATPKAKKIRIE</sequence>
<feature type="domain" description="SHSP" evidence="5">
    <location>
        <begin position="32"/>
        <end position="188"/>
    </location>
</feature>
<evidence type="ECO:0000256" key="1">
    <source>
        <dbReference type="ARBA" id="ARBA00023016"/>
    </source>
</evidence>
<dbReference type="CDD" id="cd06464">
    <property type="entry name" value="ACD_sHsps-like"/>
    <property type="match status" value="1"/>
</dbReference>
<keyword evidence="1" id="KW-0346">Stress response</keyword>
<dbReference type="PROSITE" id="PS01031">
    <property type="entry name" value="SHSP"/>
    <property type="match status" value="1"/>
</dbReference>
<dbReference type="PANTHER" id="PTHR11527">
    <property type="entry name" value="HEAT-SHOCK PROTEIN 20 FAMILY MEMBER"/>
    <property type="match status" value="1"/>
</dbReference>
<feature type="region of interest" description="Disordered" evidence="4">
    <location>
        <begin position="82"/>
        <end position="130"/>
    </location>
</feature>